<keyword evidence="1" id="KW-0456">Lyase</keyword>
<accession>A0A7W3NV28</accession>
<gene>
    <name evidence="1" type="ORF">HDA42_006473</name>
</gene>
<evidence type="ECO:0000313" key="1">
    <source>
        <dbReference type="EMBL" id="MBA9057295.1"/>
    </source>
</evidence>
<sequence length="77" mass="7476">MPGPPLPNTWDAGSAAVIEAAGAGAPATTSAGLTRSLGAAADRLDRDRTPAAAARALVRRAARELLGRGPTGAATGS</sequence>
<dbReference type="GO" id="GO:0016829">
    <property type="term" value="F:lyase activity"/>
    <property type="evidence" value="ECO:0007669"/>
    <property type="project" value="UniProtKB-KW"/>
</dbReference>
<dbReference type="EMBL" id="JACJIJ010000002">
    <property type="protein sequence ID" value="MBA9057295.1"/>
    <property type="molecule type" value="Genomic_DNA"/>
</dbReference>
<dbReference type="GeneID" id="93977750"/>
<proteinExistence type="predicted"/>
<name>A0A7W3NV28_STRMR</name>
<comment type="caution">
    <text evidence="1">The sequence shown here is derived from an EMBL/GenBank/DDBJ whole genome shotgun (WGS) entry which is preliminary data.</text>
</comment>
<evidence type="ECO:0000313" key="2">
    <source>
        <dbReference type="Proteomes" id="UP000577386"/>
    </source>
</evidence>
<reference evidence="1 2" key="1">
    <citation type="submission" date="2020-08" db="EMBL/GenBank/DDBJ databases">
        <title>Sequencing the genomes of 1000 actinobacteria strains.</title>
        <authorList>
            <person name="Klenk H.-P."/>
        </authorList>
    </citation>
    <scope>NUCLEOTIDE SEQUENCE [LARGE SCALE GENOMIC DNA]</scope>
    <source>
        <strain evidence="1 2">DSM 41827</strain>
    </source>
</reference>
<dbReference type="Proteomes" id="UP000577386">
    <property type="component" value="Unassembled WGS sequence"/>
</dbReference>
<dbReference type="AlphaFoldDB" id="A0A7W3NV28"/>
<keyword evidence="2" id="KW-1185">Reference proteome</keyword>
<dbReference type="RefSeq" id="WP_182777383.1">
    <property type="nucleotide sequence ID" value="NZ_BAAAHW010000044.1"/>
</dbReference>
<organism evidence="1 2">
    <name type="scientific">Streptomyces murinus</name>
    <dbReference type="NCBI Taxonomy" id="33900"/>
    <lineage>
        <taxon>Bacteria</taxon>
        <taxon>Bacillati</taxon>
        <taxon>Actinomycetota</taxon>
        <taxon>Actinomycetes</taxon>
        <taxon>Kitasatosporales</taxon>
        <taxon>Streptomycetaceae</taxon>
        <taxon>Streptomyces</taxon>
    </lineage>
</organism>
<dbReference type="Pfam" id="PF13714">
    <property type="entry name" value="PEP_mutase"/>
    <property type="match status" value="1"/>
</dbReference>
<protein>
    <submittedName>
        <fullName evidence="1">2-methylisocitrate lyase-like PEP mutase family enzyme</fullName>
    </submittedName>
</protein>